<feature type="region of interest" description="Disordered" evidence="1">
    <location>
        <begin position="103"/>
        <end position="141"/>
    </location>
</feature>
<dbReference type="PANTHER" id="PTHR35391:SF7">
    <property type="entry name" value="C2H2-TYPE DOMAIN-CONTAINING PROTEIN"/>
    <property type="match status" value="1"/>
</dbReference>
<dbReference type="AlphaFoldDB" id="A0A6A6HWY3"/>
<feature type="compositionally biased region" description="Basic and acidic residues" evidence="1">
    <location>
        <begin position="484"/>
        <end position="501"/>
    </location>
</feature>
<feature type="compositionally biased region" description="Low complexity" evidence="1">
    <location>
        <begin position="113"/>
        <end position="124"/>
    </location>
</feature>
<feature type="compositionally biased region" description="Acidic residues" evidence="1">
    <location>
        <begin position="467"/>
        <end position="483"/>
    </location>
</feature>
<feature type="compositionally biased region" description="Polar residues" evidence="1">
    <location>
        <begin position="290"/>
        <end position="299"/>
    </location>
</feature>
<gene>
    <name evidence="3" type="ORF">BU26DRAFT_555393</name>
</gene>
<accession>A0A6A6HWY3</accession>
<proteinExistence type="predicted"/>
<feature type="region of interest" description="Disordered" evidence="1">
    <location>
        <begin position="282"/>
        <end position="311"/>
    </location>
</feature>
<protein>
    <recommendedName>
        <fullName evidence="2">C2H2-type domain-containing protein</fullName>
    </recommendedName>
</protein>
<feature type="region of interest" description="Disordered" evidence="1">
    <location>
        <begin position="462"/>
        <end position="515"/>
    </location>
</feature>
<organism evidence="3 4">
    <name type="scientific">Trematosphaeria pertusa</name>
    <dbReference type="NCBI Taxonomy" id="390896"/>
    <lineage>
        <taxon>Eukaryota</taxon>
        <taxon>Fungi</taxon>
        <taxon>Dikarya</taxon>
        <taxon>Ascomycota</taxon>
        <taxon>Pezizomycotina</taxon>
        <taxon>Dothideomycetes</taxon>
        <taxon>Pleosporomycetidae</taxon>
        <taxon>Pleosporales</taxon>
        <taxon>Massarineae</taxon>
        <taxon>Trematosphaeriaceae</taxon>
        <taxon>Trematosphaeria</taxon>
    </lineage>
</organism>
<evidence type="ECO:0000259" key="2">
    <source>
        <dbReference type="PROSITE" id="PS00028"/>
    </source>
</evidence>
<dbReference type="InterPro" id="IPR013087">
    <property type="entry name" value="Znf_C2H2_type"/>
</dbReference>
<dbReference type="GeneID" id="54585648"/>
<sequence>MAIAASVSQIFAAFSQLLGAFDAGTLALDERSRLSPARLAELRLSLEEELGRFRVWSGNVGAHRSGRSSLDFRLRDAPHLEERVLSLVEELREALNDGVSILSGSKQPWETQSSSDDSGSPSASDTEEVGPAARSPPSPAHDVIANTEFEQIHQDIGEIITCLLRLSMIIRQPISHAKFAQAASVDKSAFEPFDANHVRNKFPRTEEYLIIRLGKAITSRRRYLTYRENHQQKLAHGLATGQGSVGIETKEETESQPAPLSTVASSLPEKALNFAALNEDEDEASECGFSETSYASSTNDETRLAPPPLPASASAGTPYQCTVCHMIIDIQITGKWRKHVFNDLHPYVCTFKHCGTPDRLYERRSEWFAHELQVHRRKWHCLRGCSSTFTSSTVFEAHLRQAHGNTSTGKELSTLMDMSESQQSMEDEASCPLCRAYTGPLKLLRKHIGKHQEQLALFALPLSVREDDNEEEEGSDEPEDGDERGESTTKGDSRPWSRNDCEVPASASDSTSMPADIDQRFEDISVRCPLCGGTNGFNCPCQLPRVKKQLREARLRFLQKAPDMRATEAAMRDEDMQVQDPNSILMQRLTRPSEEFVFHKTRERMRKDCLHMRELFERGSDEESQRYEHRIDHYWLQLWKRFPDHLDTTFNRYMIVNWHGNITLPNQPQHYRPA</sequence>
<keyword evidence="4" id="KW-1185">Reference proteome</keyword>
<dbReference type="EMBL" id="ML987207">
    <property type="protein sequence ID" value="KAF2242715.1"/>
    <property type="molecule type" value="Genomic_DNA"/>
</dbReference>
<dbReference type="RefSeq" id="XP_033677719.1">
    <property type="nucleotide sequence ID" value="XM_033832318.1"/>
</dbReference>
<feature type="domain" description="C2H2-type" evidence="2">
    <location>
        <begin position="381"/>
        <end position="403"/>
    </location>
</feature>
<dbReference type="PANTHER" id="PTHR35391">
    <property type="entry name" value="C2H2-TYPE DOMAIN-CONTAINING PROTEIN-RELATED"/>
    <property type="match status" value="1"/>
</dbReference>
<reference evidence="3" key="1">
    <citation type="journal article" date="2020" name="Stud. Mycol.">
        <title>101 Dothideomycetes genomes: a test case for predicting lifestyles and emergence of pathogens.</title>
        <authorList>
            <person name="Haridas S."/>
            <person name="Albert R."/>
            <person name="Binder M."/>
            <person name="Bloem J."/>
            <person name="Labutti K."/>
            <person name="Salamov A."/>
            <person name="Andreopoulos B."/>
            <person name="Baker S."/>
            <person name="Barry K."/>
            <person name="Bills G."/>
            <person name="Bluhm B."/>
            <person name="Cannon C."/>
            <person name="Castanera R."/>
            <person name="Culley D."/>
            <person name="Daum C."/>
            <person name="Ezra D."/>
            <person name="Gonzalez J."/>
            <person name="Henrissat B."/>
            <person name="Kuo A."/>
            <person name="Liang C."/>
            <person name="Lipzen A."/>
            <person name="Lutzoni F."/>
            <person name="Magnuson J."/>
            <person name="Mondo S."/>
            <person name="Nolan M."/>
            <person name="Ohm R."/>
            <person name="Pangilinan J."/>
            <person name="Park H.-J."/>
            <person name="Ramirez L."/>
            <person name="Alfaro M."/>
            <person name="Sun H."/>
            <person name="Tritt A."/>
            <person name="Yoshinaga Y."/>
            <person name="Zwiers L.-H."/>
            <person name="Turgeon B."/>
            <person name="Goodwin S."/>
            <person name="Spatafora J."/>
            <person name="Crous P."/>
            <person name="Grigoriev I."/>
        </authorList>
    </citation>
    <scope>NUCLEOTIDE SEQUENCE</scope>
    <source>
        <strain evidence="3">CBS 122368</strain>
    </source>
</reference>
<name>A0A6A6HWY3_9PLEO</name>
<evidence type="ECO:0000313" key="4">
    <source>
        <dbReference type="Proteomes" id="UP000800094"/>
    </source>
</evidence>
<dbReference type="SMART" id="SM00355">
    <property type="entry name" value="ZnF_C2H2"/>
    <property type="match status" value="4"/>
</dbReference>
<evidence type="ECO:0000256" key="1">
    <source>
        <dbReference type="SAM" id="MobiDB-lite"/>
    </source>
</evidence>
<evidence type="ECO:0000313" key="3">
    <source>
        <dbReference type="EMBL" id="KAF2242715.1"/>
    </source>
</evidence>
<dbReference type="PROSITE" id="PS00028">
    <property type="entry name" value="ZINC_FINGER_C2H2_1"/>
    <property type="match status" value="1"/>
</dbReference>
<dbReference type="InterPro" id="IPR058925">
    <property type="entry name" value="zf-C2H2_AcuF"/>
</dbReference>
<dbReference type="Pfam" id="PF26082">
    <property type="entry name" value="zf-C2H2_AcuF"/>
    <property type="match status" value="1"/>
</dbReference>
<feature type="compositionally biased region" description="Polar residues" evidence="1">
    <location>
        <begin position="103"/>
        <end position="112"/>
    </location>
</feature>
<dbReference type="OrthoDB" id="20872at2759"/>
<dbReference type="Proteomes" id="UP000800094">
    <property type="component" value="Unassembled WGS sequence"/>
</dbReference>